<dbReference type="NCBIfam" id="TIGR01087">
    <property type="entry name" value="murD"/>
    <property type="match status" value="1"/>
</dbReference>
<proteinExistence type="inferred from homology"/>
<keyword evidence="3 9" id="KW-0963">Cytoplasm</keyword>
<dbReference type="InterPro" id="IPR018109">
    <property type="entry name" value="Folylpolyglutamate_synth_CS"/>
</dbReference>
<reference evidence="13 14" key="1">
    <citation type="journal article" date="2015" name="Nature">
        <title>rRNA introns, odd ribosomes, and small enigmatic genomes across a large radiation of phyla.</title>
        <authorList>
            <person name="Brown C.T."/>
            <person name="Hug L.A."/>
            <person name="Thomas B.C."/>
            <person name="Sharon I."/>
            <person name="Castelle C.J."/>
            <person name="Singh A."/>
            <person name="Wilkins M.J."/>
            <person name="Williams K.H."/>
            <person name="Banfield J.F."/>
        </authorList>
    </citation>
    <scope>NUCLEOTIDE SEQUENCE [LARGE SCALE GENOMIC DNA]</scope>
</reference>
<dbReference type="GO" id="GO:0071555">
    <property type="term" value="P:cell wall organization"/>
    <property type="evidence" value="ECO:0007669"/>
    <property type="project" value="UniProtKB-KW"/>
</dbReference>
<dbReference type="InterPro" id="IPR013221">
    <property type="entry name" value="Mur_ligase_cen"/>
</dbReference>
<keyword evidence="6 9" id="KW-0547">Nucleotide-binding</keyword>
<evidence type="ECO:0000256" key="8">
    <source>
        <dbReference type="ARBA" id="ARBA00023306"/>
    </source>
</evidence>
<dbReference type="GO" id="GO:0051301">
    <property type="term" value="P:cell division"/>
    <property type="evidence" value="ECO:0007669"/>
    <property type="project" value="UniProtKB-KW"/>
</dbReference>
<keyword evidence="9 10" id="KW-0961">Cell wall biogenesis/degradation</keyword>
<dbReference type="InterPro" id="IPR004101">
    <property type="entry name" value="Mur_ligase_C"/>
</dbReference>
<comment type="similarity">
    <text evidence="9">Belongs to the MurCDEF family.</text>
</comment>
<dbReference type="Gene3D" id="3.40.1190.10">
    <property type="entry name" value="Mur-like, catalytic domain"/>
    <property type="match status" value="1"/>
</dbReference>
<dbReference type="SUPFAM" id="SSF53244">
    <property type="entry name" value="MurD-like peptide ligases, peptide-binding domain"/>
    <property type="match status" value="1"/>
</dbReference>
<comment type="function">
    <text evidence="9 10">Cell wall formation. Catalyzes the addition of glutamate to the nucleotide precursor UDP-N-acetylmuramoyl-L-alanine (UMA).</text>
</comment>
<feature type="domain" description="Mur ligase C-terminal" evidence="11">
    <location>
        <begin position="305"/>
        <end position="417"/>
    </location>
</feature>
<keyword evidence="9 10" id="KW-0573">Peptidoglycan synthesis</keyword>
<dbReference type="PANTHER" id="PTHR43692:SF1">
    <property type="entry name" value="UDP-N-ACETYLMURAMOYLALANINE--D-GLUTAMATE LIGASE"/>
    <property type="match status" value="1"/>
</dbReference>
<dbReference type="Pfam" id="PF02875">
    <property type="entry name" value="Mur_ligase_C"/>
    <property type="match status" value="1"/>
</dbReference>
<dbReference type="GO" id="GO:0005737">
    <property type="term" value="C:cytoplasm"/>
    <property type="evidence" value="ECO:0007669"/>
    <property type="project" value="UniProtKB-SubCell"/>
</dbReference>
<keyword evidence="7 9" id="KW-0067">ATP-binding</keyword>
<feature type="domain" description="Mur ligase central" evidence="12">
    <location>
        <begin position="94"/>
        <end position="282"/>
    </location>
</feature>
<dbReference type="InterPro" id="IPR005762">
    <property type="entry name" value="MurD"/>
</dbReference>
<dbReference type="Proteomes" id="UP000034087">
    <property type="component" value="Unassembled WGS sequence"/>
</dbReference>
<dbReference type="EMBL" id="LCIR01000002">
    <property type="protein sequence ID" value="KKT60313.1"/>
    <property type="molecule type" value="Genomic_DNA"/>
</dbReference>
<evidence type="ECO:0000259" key="11">
    <source>
        <dbReference type="Pfam" id="PF02875"/>
    </source>
</evidence>
<keyword evidence="9 10" id="KW-0133">Cell shape</keyword>
<accession>A0A0G1IN04</accession>
<evidence type="ECO:0000259" key="12">
    <source>
        <dbReference type="Pfam" id="PF08245"/>
    </source>
</evidence>
<dbReference type="PATRIC" id="fig|1618645.3.peg.197"/>
<comment type="pathway">
    <text evidence="2 9 10">Cell wall biogenesis; peptidoglycan biosynthesis.</text>
</comment>
<evidence type="ECO:0000256" key="6">
    <source>
        <dbReference type="ARBA" id="ARBA00022741"/>
    </source>
</evidence>
<keyword evidence="4 9" id="KW-0436">Ligase</keyword>
<dbReference type="PANTHER" id="PTHR43692">
    <property type="entry name" value="UDP-N-ACETYLMURAMOYLALANINE--D-GLUTAMATE LIGASE"/>
    <property type="match status" value="1"/>
</dbReference>
<comment type="subcellular location">
    <subcellularLocation>
        <location evidence="1 9 10">Cytoplasm</location>
    </subcellularLocation>
</comment>
<evidence type="ECO:0000256" key="2">
    <source>
        <dbReference type="ARBA" id="ARBA00004752"/>
    </source>
</evidence>
<keyword evidence="5 9" id="KW-0132">Cell division</keyword>
<dbReference type="AlphaFoldDB" id="A0A0G1IN04"/>
<dbReference type="SUPFAM" id="SSF51984">
    <property type="entry name" value="MurCD N-terminal domain"/>
    <property type="match status" value="1"/>
</dbReference>
<dbReference type="GO" id="GO:0005524">
    <property type="term" value="F:ATP binding"/>
    <property type="evidence" value="ECO:0007669"/>
    <property type="project" value="UniProtKB-UniRule"/>
</dbReference>
<evidence type="ECO:0000313" key="13">
    <source>
        <dbReference type="EMBL" id="KKT60313.1"/>
    </source>
</evidence>
<keyword evidence="8 9" id="KW-0131">Cell cycle</keyword>
<evidence type="ECO:0000256" key="9">
    <source>
        <dbReference type="HAMAP-Rule" id="MF_00639"/>
    </source>
</evidence>
<gene>
    <name evidence="9" type="primary">murD</name>
    <name evidence="13" type="ORF">UW53_C0002G0065</name>
</gene>
<evidence type="ECO:0000256" key="4">
    <source>
        <dbReference type="ARBA" id="ARBA00022598"/>
    </source>
</evidence>
<dbReference type="UniPathway" id="UPA00219"/>
<organism evidence="13 14">
    <name type="scientific">Candidatus Giovannonibacteria bacterium GW2011_GWA1_44_25</name>
    <dbReference type="NCBI Taxonomy" id="1618645"/>
    <lineage>
        <taxon>Bacteria</taxon>
        <taxon>Candidatus Giovannoniibacteriota</taxon>
    </lineage>
</organism>
<evidence type="ECO:0000256" key="5">
    <source>
        <dbReference type="ARBA" id="ARBA00022618"/>
    </source>
</evidence>
<evidence type="ECO:0000256" key="1">
    <source>
        <dbReference type="ARBA" id="ARBA00004496"/>
    </source>
</evidence>
<dbReference type="Gene3D" id="3.40.50.720">
    <property type="entry name" value="NAD(P)-binding Rossmann-like Domain"/>
    <property type="match status" value="1"/>
</dbReference>
<feature type="binding site" evidence="9">
    <location>
        <begin position="96"/>
        <end position="102"/>
    </location>
    <ligand>
        <name>ATP</name>
        <dbReference type="ChEBI" id="CHEBI:30616"/>
    </ligand>
</feature>
<dbReference type="GO" id="GO:0009252">
    <property type="term" value="P:peptidoglycan biosynthetic process"/>
    <property type="evidence" value="ECO:0007669"/>
    <property type="project" value="UniProtKB-UniRule"/>
</dbReference>
<dbReference type="HAMAP" id="MF_00639">
    <property type="entry name" value="MurD"/>
    <property type="match status" value="1"/>
</dbReference>
<dbReference type="SUPFAM" id="SSF53623">
    <property type="entry name" value="MurD-like peptide ligases, catalytic domain"/>
    <property type="match status" value="1"/>
</dbReference>
<comment type="caution">
    <text evidence="13">The sequence shown here is derived from an EMBL/GenBank/DDBJ whole genome shotgun (WGS) entry which is preliminary data.</text>
</comment>
<name>A0A0G1IN04_9BACT</name>
<evidence type="ECO:0000313" key="14">
    <source>
        <dbReference type="Proteomes" id="UP000034087"/>
    </source>
</evidence>
<dbReference type="Gene3D" id="3.90.190.20">
    <property type="entry name" value="Mur ligase, C-terminal domain"/>
    <property type="match status" value="1"/>
</dbReference>
<sequence>MKIAILGYGVEGKSAERFFKRLGCRTPKCEIEIRDVKRQGNDYLKNLDKFDMIVRSPGVSYLSPEIQKAKRAGIIITSTTKLFFENARSMIVGITGTKGKGTTATLLYQILKAAGKNVFLAGNIGRPMLDILPRLQRNSIVILELSSFQLQDLDKSPDIAVVLDISPDHLNYHKSFKEYLNAKTRLVSNLLPRHQIFQDTRIFLLKNRSARTSRAAQGLEKFVSSSIDKTFTTVFFFLDNKYSKQIAQQSHGKKIGVVADPNLILKLPGQHNLKNASMAVAVGRTLGVPEKIIRQTIKNFKGLPHRLEFVRKINGVRYYNDSASTNPAATVAALKSFVQPKILIAGGQGKNLNYKPLGAAIKKSNVKLVILFGKNKREIKKATASFHGTVLVRDLKSAANLACKKAVNGDVVLFSPASASFDMFGGYTERGRIFKKLITALSA</sequence>
<comment type="catalytic activity">
    <reaction evidence="9 10">
        <text>UDP-N-acetyl-alpha-D-muramoyl-L-alanine + D-glutamate + ATP = UDP-N-acetyl-alpha-D-muramoyl-L-alanyl-D-glutamate + ADP + phosphate + H(+)</text>
        <dbReference type="Rhea" id="RHEA:16429"/>
        <dbReference type="ChEBI" id="CHEBI:15378"/>
        <dbReference type="ChEBI" id="CHEBI:29986"/>
        <dbReference type="ChEBI" id="CHEBI:30616"/>
        <dbReference type="ChEBI" id="CHEBI:43474"/>
        <dbReference type="ChEBI" id="CHEBI:83898"/>
        <dbReference type="ChEBI" id="CHEBI:83900"/>
        <dbReference type="ChEBI" id="CHEBI:456216"/>
        <dbReference type="EC" id="6.3.2.9"/>
    </reaction>
</comment>
<evidence type="ECO:0000256" key="7">
    <source>
        <dbReference type="ARBA" id="ARBA00022840"/>
    </source>
</evidence>
<dbReference type="GO" id="GO:0004326">
    <property type="term" value="F:tetrahydrofolylpolyglutamate synthase activity"/>
    <property type="evidence" value="ECO:0007669"/>
    <property type="project" value="InterPro"/>
</dbReference>
<dbReference type="EC" id="6.3.2.9" evidence="9 10"/>
<protein>
    <recommendedName>
        <fullName evidence="9 10">UDP-N-acetylmuramoylalanine--D-glutamate ligase</fullName>
        <ecNumber evidence="9 10">6.3.2.9</ecNumber>
    </recommendedName>
    <alternativeName>
        <fullName evidence="9">D-glutamic acid-adding enzyme</fullName>
    </alternativeName>
    <alternativeName>
        <fullName evidence="9">UDP-N-acetylmuramoyl-L-alanyl-D-glutamate synthetase</fullName>
    </alternativeName>
</protein>
<evidence type="ECO:0000256" key="10">
    <source>
        <dbReference type="RuleBase" id="RU003664"/>
    </source>
</evidence>
<evidence type="ECO:0000256" key="3">
    <source>
        <dbReference type="ARBA" id="ARBA00022490"/>
    </source>
</evidence>
<dbReference type="InterPro" id="IPR036615">
    <property type="entry name" value="Mur_ligase_C_dom_sf"/>
</dbReference>
<dbReference type="GO" id="GO:0008764">
    <property type="term" value="F:UDP-N-acetylmuramoylalanine-D-glutamate ligase activity"/>
    <property type="evidence" value="ECO:0007669"/>
    <property type="project" value="UniProtKB-UniRule"/>
</dbReference>
<dbReference type="InterPro" id="IPR036565">
    <property type="entry name" value="Mur-like_cat_sf"/>
</dbReference>
<dbReference type="Pfam" id="PF08245">
    <property type="entry name" value="Mur_ligase_M"/>
    <property type="match status" value="1"/>
</dbReference>
<dbReference type="PROSITE" id="PS01011">
    <property type="entry name" value="FOLYLPOLYGLU_SYNT_1"/>
    <property type="match status" value="1"/>
</dbReference>
<dbReference type="GO" id="GO:0008360">
    <property type="term" value="P:regulation of cell shape"/>
    <property type="evidence" value="ECO:0007669"/>
    <property type="project" value="UniProtKB-KW"/>
</dbReference>